<feature type="transmembrane region" description="Helical" evidence="1">
    <location>
        <begin position="54"/>
        <end position="72"/>
    </location>
</feature>
<accession>A0A8D8LI70</accession>
<feature type="transmembrane region" description="Helical" evidence="1">
    <location>
        <begin position="78"/>
        <end position="99"/>
    </location>
</feature>
<dbReference type="EMBL" id="HBUF01482790">
    <property type="protein sequence ID" value="CAG6745049.1"/>
    <property type="molecule type" value="Transcribed_RNA"/>
</dbReference>
<dbReference type="AlphaFoldDB" id="A0A8D8LI70"/>
<protein>
    <submittedName>
        <fullName evidence="2">Uncharacterized protein</fullName>
    </submittedName>
</protein>
<keyword evidence="1" id="KW-1133">Transmembrane helix</keyword>
<dbReference type="EMBL" id="HBUF01020876">
    <property type="protein sequence ID" value="CAG6611150.1"/>
    <property type="molecule type" value="Transcribed_RNA"/>
</dbReference>
<sequence length="118" mass="13664">MKELSKTFTSPLIVTGLWKKISFSTLIDLSLIIFRMELKSSELIVMLFMSDIFWKYKCFASIHDIVFVPLIFLFSSNLYAFSIISSTGTLFIDFVRFNLLMKVSPRTRTLPTRCLNST</sequence>
<reference evidence="2" key="1">
    <citation type="submission" date="2021-05" db="EMBL/GenBank/DDBJ databases">
        <authorList>
            <person name="Alioto T."/>
            <person name="Alioto T."/>
            <person name="Gomez Garrido J."/>
        </authorList>
    </citation>
    <scope>NUCLEOTIDE SEQUENCE</scope>
</reference>
<evidence type="ECO:0000313" key="2">
    <source>
        <dbReference type="EMBL" id="CAG6611150.1"/>
    </source>
</evidence>
<dbReference type="EMBL" id="HBUF01020877">
    <property type="protein sequence ID" value="CAG6611151.1"/>
    <property type="molecule type" value="Transcribed_RNA"/>
</dbReference>
<evidence type="ECO:0000256" key="1">
    <source>
        <dbReference type="SAM" id="Phobius"/>
    </source>
</evidence>
<dbReference type="EMBL" id="HBUF01482791">
    <property type="protein sequence ID" value="CAG6745050.1"/>
    <property type="molecule type" value="Transcribed_RNA"/>
</dbReference>
<keyword evidence="1" id="KW-0472">Membrane</keyword>
<name>A0A8D8LI70_9HEMI</name>
<organism evidence="2">
    <name type="scientific">Cacopsylla melanoneura</name>
    <dbReference type="NCBI Taxonomy" id="428564"/>
    <lineage>
        <taxon>Eukaryota</taxon>
        <taxon>Metazoa</taxon>
        <taxon>Ecdysozoa</taxon>
        <taxon>Arthropoda</taxon>
        <taxon>Hexapoda</taxon>
        <taxon>Insecta</taxon>
        <taxon>Pterygota</taxon>
        <taxon>Neoptera</taxon>
        <taxon>Paraneoptera</taxon>
        <taxon>Hemiptera</taxon>
        <taxon>Sternorrhyncha</taxon>
        <taxon>Psylloidea</taxon>
        <taxon>Psyllidae</taxon>
        <taxon>Psyllinae</taxon>
        <taxon>Cacopsylla</taxon>
    </lineage>
</organism>
<keyword evidence="1" id="KW-0812">Transmembrane</keyword>
<proteinExistence type="predicted"/>